<keyword evidence="3" id="KW-1185">Reference proteome</keyword>
<protein>
    <submittedName>
        <fullName evidence="2">Uncharacterized protein</fullName>
    </submittedName>
</protein>
<proteinExistence type="predicted"/>
<evidence type="ECO:0000256" key="1">
    <source>
        <dbReference type="SAM" id="MobiDB-lite"/>
    </source>
</evidence>
<dbReference type="EMBL" id="KE747814">
    <property type="protein sequence ID" value="RMZ68118.1"/>
    <property type="molecule type" value="Genomic_DNA"/>
</dbReference>
<name>A0A3M7M0Z7_9PLEO</name>
<gene>
    <name evidence="2" type="ORF">GMOD_00004309</name>
</gene>
<accession>A0A3M7M0Z7</accession>
<reference evidence="2 3" key="1">
    <citation type="journal article" date="2014" name="PLoS ONE">
        <title>De novo Genome Assembly of the Fungal Plant Pathogen Pyrenophora semeniperda.</title>
        <authorList>
            <person name="Soliai M.M."/>
            <person name="Meyer S.E."/>
            <person name="Udall J.A."/>
            <person name="Elzinga D.E."/>
            <person name="Hermansen R.A."/>
            <person name="Bodily P.M."/>
            <person name="Hart A.A."/>
            <person name="Coleman C.E."/>
        </authorList>
    </citation>
    <scope>NUCLEOTIDE SEQUENCE [LARGE SCALE GENOMIC DNA]</scope>
    <source>
        <strain evidence="2 3">CCB06</strain>
        <tissue evidence="2">Mycelium</tissue>
    </source>
</reference>
<evidence type="ECO:0000313" key="3">
    <source>
        <dbReference type="Proteomes" id="UP000265663"/>
    </source>
</evidence>
<sequence>MLEEEEERSSRPMSKREEKPMVADGAVGKAMDAVAVAVAVGNVDELLMCLNFSREGKLRTTLKYPWLFSV</sequence>
<organism evidence="2 3">
    <name type="scientific">Pyrenophora seminiperda CCB06</name>
    <dbReference type="NCBI Taxonomy" id="1302712"/>
    <lineage>
        <taxon>Eukaryota</taxon>
        <taxon>Fungi</taxon>
        <taxon>Dikarya</taxon>
        <taxon>Ascomycota</taxon>
        <taxon>Pezizomycotina</taxon>
        <taxon>Dothideomycetes</taxon>
        <taxon>Pleosporomycetidae</taxon>
        <taxon>Pleosporales</taxon>
        <taxon>Pleosporineae</taxon>
        <taxon>Pleosporaceae</taxon>
        <taxon>Pyrenophora</taxon>
    </lineage>
</organism>
<feature type="compositionally biased region" description="Basic and acidic residues" evidence="1">
    <location>
        <begin position="8"/>
        <end position="21"/>
    </location>
</feature>
<evidence type="ECO:0000313" key="2">
    <source>
        <dbReference type="EMBL" id="RMZ68118.1"/>
    </source>
</evidence>
<feature type="region of interest" description="Disordered" evidence="1">
    <location>
        <begin position="1"/>
        <end position="21"/>
    </location>
</feature>
<dbReference type="AlphaFoldDB" id="A0A3M7M0Z7"/>
<dbReference type="Proteomes" id="UP000265663">
    <property type="component" value="Unassembled WGS sequence"/>
</dbReference>